<name>A0ABW0LCB6_9BURK</name>
<keyword evidence="3 10" id="KW-0813">Transport</keyword>
<dbReference type="PANTHER" id="PTHR30069">
    <property type="entry name" value="TONB-DEPENDENT OUTER MEMBRANE RECEPTOR"/>
    <property type="match status" value="1"/>
</dbReference>
<dbReference type="RefSeq" id="WP_379786498.1">
    <property type="nucleotide sequence ID" value="NZ_JBHSMU010000019.1"/>
</dbReference>
<dbReference type="PROSITE" id="PS52016">
    <property type="entry name" value="TONB_DEPENDENT_REC_3"/>
    <property type="match status" value="1"/>
</dbReference>
<evidence type="ECO:0000256" key="1">
    <source>
        <dbReference type="ARBA" id="ARBA00004571"/>
    </source>
</evidence>
<evidence type="ECO:0000259" key="13">
    <source>
        <dbReference type="Pfam" id="PF00593"/>
    </source>
</evidence>
<evidence type="ECO:0000259" key="14">
    <source>
        <dbReference type="Pfam" id="PF07715"/>
    </source>
</evidence>
<evidence type="ECO:0000256" key="5">
    <source>
        <dbReference type="ARBA" id="ARBA00022692"/>
    </source>
</evidence>
<keyword evidence="12" id="KW-0732">Signal</keyword>
<sequence length="657" mass="69932">MHVQRTLLASAVLTAFAPLAFAQTATDTPIATVVVTATPFNASEGDQILTPAKVLAGDELRSKLGSSLGETLSGELGVSASAFGAGASRPIIRGLEGNRVKVLENGMAVSDLSGLSNDHAVTGEAATARQIEILRGPAALLYGSGAIGGLVNVVNERIPTEHHGHSSGVVETRYNSVDHGRALSFSGDTSAGKVALHLDGSGRDAGDYHIPGAPTGDTLANSALRQHTLGAGASYIGERGHVGASVSALKKKYGIPGGEGAQIDLDQTRYDIDSQLAAPLPGFEQLRFKVGYSDYGHVELNSEGGPETVFSNRALETRLEMKHKPVAGWSGSFGVQTEHARFSGLSAESGDPATVPTTVSDTHAAFLVEERDFGVARVNAGVRVESVKREPEGAVPRRTFDLLSYSAGAIFPLGPGYNVGLTASVAQRAPGADELYSGGPHESTLTFDIGNPNFRKETSRNIELSFRKTTGLVRWQANLFQNRVRDFIYGEVSDTLLDDEGNPGDELRERIFRQANATIRGMEAEISYNQHREGLSLRAFGDMSRGRLDDAGSLPLQPAKRLGAEAGYKRGAVRGGVSLLRALKQERLAAFESTPTPAYTQLDANLSYTQRFEHTDLTWFIMGKNLLDEEIRISTSVLKDIAPLPGRNITVGVRAAF</sequence>
<dbReference type="InterPro" id="IPR037066">
    <property type="entry name" value="Plug_dom_sf"/>
</dbReference>
<keyword evidence="6 11" id="KW-0798">TonB box</keyword>
<comment type="subcellular location">
    <subcellularLocation>
        <location evidence="1 10">Cell outer membrane</location>
        <topology evidence="1 10">Multi-pass membrane protein</topology>
    </subcellularLocation>
</comment>
<proteinExistence type="inferred from homology"/>
<dbReference type="SUPFAM" id="SSF56935">
    <property type="entry name" value="Porins"/>
    <property type="match status" value="1"/>
</dbReference>
<dbReference type="Gene3D" id="2.40.170.20">
    <property type="entry name" value="TonB-dependent receptor, beta-barrel domain"/>
    <property type="match status" value="1"/>
</dbReference>
<dbReference type="InterPro" id="IPR000531">
    <property type="entry name" value="Beta-barrel_TonB"/>
</dbReference>
<evidence type="ECO:0000256" key="7">
    <source>
        <dbReference type="ARBA" id="ARBA00023136"/>
    </source>
</evidence>
<reference evidence="16" key="1">
    <citation type="journal article" date="2019" name="Int. J. Syst. Evol. Microbiol.">
        <title>The Global Catalogue of Microorganisms (GCM) 10K type strain sequencing project: providing services to taxonomists for standard genome sequencing and annotation.</title>
        <authorList>
            <consortium name="The Broad Institute Genomics Platform"/>
            <consortium name="The Broad Institute Genome Sequencing Center for Infectious Disease"/>
            <person name="Wu L."/>
            <person name="Ma J."/>
        </authorList>
    </citation>
    <scope>NUCLEOTIDE SEQUENCE [LARGE SCALE GENOMIC DNA]</scope>
    <source>
        <strain evidence="16">KACC 12649</strain>
    </source>
</reference>
<feature type="signal peptide" evidence="12">
    <location>
        <begin position="1"/>
        <end position="22"/>
    </location>
</feature>
<evidence type="ECO:0000313" key="15">
    <source>
        <dbReference type="EMBL" id="MFC5463015.1"/>
    </source>
</evidence>
<keyword evidence="4 10" id="KW-1134">Transmembrane beta strand</keyword>
<feature type="domain" description="TonB-dependent receptor plug" evidence="14">
    <location>
        <begin position="51"/>
        <end position="149"/>
    </location>
</feature>
<dbReference type="Pfam" id="PF00593">
    <property type="entry name" value="TonB_dep_Rec_b-barrel"/>
    <property type="match status" value="1"/>
</dbReference>
<organism evidence="15 16">
    <name type="scientific">Massilia niabensis</name>
    <dbReference type="NCBI Taxonomy" id="544910"/>
    <lineage>
        <taxon>Bacteria</taxon>
        <taxon>Pseudomonadati</taxon>
        <taxon>Pseudomonadota</taxon>
        <taxon>Betaproteobacteria</taxon>
        <taxon>Burkholderiales</taxon>
        <taxon>Oxalobacteraceae</taxon>
        <taxon>Telluria group</taxon>
        <taxon>Massilia</taxon>
    </lineage>
</organism>
<dbReference type="InterPro" id="IPR036942">
    <property type="entry name" value="Beta-barrel_TonB_sf"/>
</dbReference>
<dbReference type="Proteomes" id="UP001596050">
    <property type="component" value="Unassembled WGS sequence"/>
</dbReference>
<evidence type="ECO:0000256" key="9">
    <source>
        <dbReference type="ARBA" id="ARBA00023237"/>
    </source>
</evidence>
<evidence type="ECO:0000256" key="11">
    <source>
        <dbReference type="RuleBase" id="RU003357"/>
    </source>
</evidence>
<protein>
    <submittedName>
        <fullName evidence="15">TonB-dependent receptor</fullName>
    </submittedName>
</protein>
<evidence type="ECO:0000256" key="2">
    <source>
        <dbReference type="ARBA" id="ARBA00009810"/>
    </source>
</evidence>
<dbReference type="InterPro" id="IPR039426">
    <property type="entry name" value="TonB-dep_rcpt-like"/>
</dbReference>
<dbReference type="PANTHER" id="PTHR30069:SF40">
    <property type="entry name" value="TONB-DEPENDENT RECEPTOR NMB0964-RELATED"/>
    <property type="match status" value="1"/>
</dbReference>
<feature type="domain" description="TonB-dependent receptor-like beta-barrel" evidence="13">
    <location>
        <begin position="262"/>
        <end position="626"/>
    </location>
</feature>
<keyword evidence="9 10" id="KW-0998">Cell outer membrane</keyword>
<dbReference type="InterPro" id="IPR012910">
    <property type="entry name" value="Plug_dom"/>
</dbReference>
<keyword evidence="7 10" id="KW-0472">Membrane</keyword>
<keyword evidence="16" id="KW-1185">Reference proteome</keyword>
<evidence type="ECO:0000256" key="10">
    <source>
        <dbReference type="PROSITE-ProRule" id="PRU01360"/>
    </source>
</evidence>
<dbReference type="Pfam" id="PF07715">
    <property type="entry name" value="Plug"/>
    <property type="match status" value="1"/>
</dbReference>
<gene>
    <name evidence="15" type="ORF">ACFPN5_24675</name>
</gene>
<comment type="similarity">
    <text evidence="2 10 11">Belongs to the TonB-dependent receptor family.</text>
</comment>
<keyword evidence="5 10" id="KW-0812">Transmembrane</keyword>
<keyword evidence="8 15" id="KW-0675">Receptor</keyword>
<comment type="caution">
    <text evidence="15">The sequence shown here is derived from an EMBL/GenBank/DDBJ whole genome shotgun (WGS) entry which is preliminary data.</text>
</comment>
<evidence type="ECO:0000256" key="6">
    <source>
        <dbReference type="ARBA" id="ARBA00023077"/>
    </source>
</evidence>
<evidence type="ECO:0000256" key="4">
    <source>
        <dbReference type="ARBA" id="ARBA00022452"/>
    </source>
</evidence>
<accession>A0ABW0LCB6</accession>
<dbReference type="EMBL" id="JBHSMU010000019">
    <property type="protein sequence ID" value="MFC5463015.1"/>
    <property type="molecule type" value="Genomic_DNA"/>
</dbReference>
<evidence type="ECO:0000256" key="3">
    <source>
        <dbReference type="ARBA" id="ARBA00022448"/>
    </source>
</evidence>
<dbReference type="Gene3D" id="2.170.130.10">
    <property type="entry name" value="TonB-dependent receptor, plug domain"/>
    <property type="match status" value="1"/>
</dbReference>
<feature type="chain" id="PRO_5047185969" evidence="12">
    <location>
        <begin position="23"/>
        <end position="657"/>
    </location>
</feature>
<evidence type="ECO:0000256" key="8">
    <source>
        <dbReference type="ARBA" id="ARBA00023170"/>
    </source>
</evidence>
<evidence type="ECO:0000256" key="12">
    <source>
        <dbReference type="SAM" id="SignalP"/>
    </source>
</evidence>
<evidence type="ECO:0000313" key="16">
    <source>
        <dbReference type="Proteomes" id="UP001596050"/>
    </source>
</evidence>